<dbReference type="InterPro" id="IPR011002">
    <property type="entry name" value="FliG_a-hlx"/>
</dbReference>
<proteinExistence type="predicted"/>
<dbReference type="RefSeq" id="WP_184659908.1">
    <property type="nucleotide sequence ID" value="NZ_CP031518.1"/>
</dbReference>
<comment type="caution">
    <text evidence="2">The sequence shown here is derived from an EMBL/GenBank/DDBJ whole genome shotgun (WGS) entry which is preliminary data.</text>
</comment>
<dbReference type="PANTHER" id="PTHR30534">
    <property type="entry name" value="FLAGELLAR MOTOR SWITCH PROTEIN FLIG"/>
    <property type="match status" value="1"/>
</dbReference>
<sequence>MDFDIFLSLSARSVQKVLRNIDSETVELALQNTDGIMKGKFFGVMSSRAAQLMQDQMSKLEAVDEKAIESARQKMLQELHALIENGEITEMDTNDYEDNINSNGDIKQFSDSSEKTMLTFENIPSFRFLTRAQKHRIFRIPPLLCILARKSRREGILALEEGIDDLVGEVDKRDEWFLMNFMRMVLDFTEEDKADLSVTFKNLVTASGGSKLSILCHQMIAAGCTGILEGCHEKTILYHLASFLGNKWQDEFFTSPEMHYILTQINCPHSIIINDGNDFLYPEADADCSSHPLALIFEYSDSAIQKILREVSTEDLCLAFKDARAKIRNAFLKNMSERARYFLKMKLDDETEPYNRQKILEAQQRLGHVIKRLEDAGEIKRKHE</sequence>
<dbReference type="PANTHER" id="PTHR30534:SF0">
    <property type="entry name" value="FLAGELLAR MOTOR SWITCH PROTEIN FLIG"/>
    <property type="match status" value="1"/>
</dbReference>
<dbReference type="GO" id="GO:0006935">
    <property type="term" value="P:chemotaxis"/>
    <property type="evidence" value="ECO:0007669"/>
    <property type="project" value="InterPro"/>
</dbReference>
<dbReference type="Proteomes" id="UP000518887">
    <property type="component" value="Unassembled WGS sequence"/>
</dbReference>
<accession>A0A7W8GA70</accession>
<dbReference type="AlphaFoldDB" id="A0A7W8GA70"/>
<dbReference type="Gene3D" id="1.10.220.30">
    <property type="match status" value="2"/>
</dbReference>
<reference evidence="2 3" key="1">
    <citation type="submission" date="2020-08" db="EMBL/GenBank/DDBJ databases">
        <title>Genomic Encyclopedia of Type Strains, Phase IV (KMG-IV): sequencing the most valuable type-strain genomes for metagenomic binning, comparative biology and taxonomic classification.</title>
        <authorList>
            <person name="Goeker M."/>
        </authorList>
    </citation>
    <scope>NUCLEOTIDE SEQUENCE [LARGE SCALE GENOMIC DNA]</scope>
    <source>
        <strain evidence="2 3">DSM 103462</strain>
    </source>
</reference>
<organism evidence="2 3">
    <name type="scientific">Treponema ruminis</name>
    <dbReference type="NCBI Taxonomy" id="744515"/>
    <lineage>
        <taxon>Bacteria</taxon>
        <taxon>Pseudomonadati</taxon>
        <taxon>Spirochaetota</taxon>
        <taxon>Spirochaetia</taxon>
        <taxon>Spirochaetales</taxon>
        <taxon>Treponemataceae</taxon>
        <taxon>Treponema</taxon>
    </lineage>
</organism>
<keyword evidence="3" id="KW-1185">Reference proteome</keyword>
<gene>
    <name evidence="2" type="ORF">HNP76_001917</name>
</gene>
<dbReference type="Pfam" id="PF01706">
    <property type="entry name" value="FliG_C"/>
    <property type="match status" value="2"/>
</dbReference>
<dbReference type="GO" id="GO:0071973">
    <property type="term" value="P:bacterial-type flagellum-dependent cell motility"/>
    <property type="evidence" value="ECO:0007669"/>
    <property type="project" value="InterPro"/>
</dbReference>
<dbReference type="GO" id="GO:0003774">
    <property type="term" value="F:cytoskeletal motor activity"/>
    <property type="evidence" value="ECO:0007669"/>
    <property type="project" value="InterPro"/>
</dbReference>
<dbReference type="InterPro" id="IPR000090">
    <property type="entry name" value="Flg_Motor_Flig"/>
</dbReference>
<protein>
    <recommendedName>
        <fullName evidence="1">Flagellar motor switch protein FliG C-terminal domain-containing protein</fullName>
    </recommendedName>
</protein>
<evidence type="ECO:0000313" key="2">
    <source>
        <dbReference type="EMBL" id="MBB5226536.1"/>
    </source>
</evidence>
<dbReference type="SUPFAM" id="SSF48029">
    <property type="entry name" value="FliG"/>
    <property type="match status" value="2"/>
</dbReference>
<name>A0A7W8GA70_9SPIR</name>
<evidence type="ECO:0000259" key="1">
    <source>
        <dbReference type="Pfam" id="PF01706"/>
    </source>
</evidence>
<dbReference type="InterPro" id="IPR023087">
    <property type="entry name" value="Flg_Motor_Flig_C"/>
</dbReference>
<feature type="domain" description="Flagellar motor switch protein FliG C-terminal" evidence="1">
    <location>
        <begin position="2"/>
        <end position="89"/>
    </location>
</feature>
<dbReference type="PRINTS" id="PR00954">
    <property type="entry name" value="FLGMOTORFLIG"/>
</dbReference>
<feature type="domain" description="Flagellar motor switch protein FliG C-terminal" evidence="1">
    <location>
        <begin position="296"/>
        <end position="380"/>
    </location>
</feature>
<dbReference type="EMBL" id="JACHFQ010000006">
    <property type="protein sequence ID" value="MBB5226536.1"/>
    <property type="molecule type" value="Genomic_DNA"/>
</dbReference>
<dbReference type="GO" id="GO:0009288">
    <property type="term" value="C:bacterial-type flagellum"/>
    <property type="evidence" value="ECO:0007669"/>
    <property type="project" value="InterPro"/>
</dbReference>
<evidence type="ECO:0000313" key="3">
    <source>
        <dbReference type="Proteomes" id="UP000518887"/>
    </source>
</evidence>